<evidence type="ECO:0000259" key="4">
    <source>
        <dbReference type="Pfam" id="PF02902"/>
    </source>
</evidence>
<accession>A0A0A9B7M7</accession>
<proteinExistence type="inferred from homology"/>
<sequence>MSNGGWLNFRVMNAFCKMFSHQQLMIDNFNKRAEGQPSCQYFDNATSVILMNPLSDFKHYKKEFLENVGFQLEKTDLVYIPCCFQKQWVLVIVNFRDKIFDVLNSDYNADSV</sequence>
<evidence type="ECO:0000256" key="2">
    <source>
        <dbReference type="ARBA" id="ARBA00022670"/>
    </source>
</evidence>
<dbReference type="InterPro" id="IPR003653">
    <property type="entry name" value="Peptidase_C48_C"/>
</dbReference>
<organism evidence="5">
    <name type="scientific">Arundo donax</name>
    <name type="common">Giant reed</name>
    <name type="synonym">Donax arundinaceus</name>
    <dbReference type="NCBI Taxonomy" id="35708"/>
    <lineage>
        <taxon>Eukaryota</taxon>
        <taxon>Viridiplantae</taxon>
        <taxon>Streptophyta</taxon>
        <taxon>Embryophyta</taxon>
        <taxon>Tracheophyta</taxon>
        <taxon>Spermatophyta</taxon>
        <taxon>Magnoliopsida</taxon>
        <taxon>Liliopsida</taxon>
        <taxon>Poales</taxon>
        <taxon>Poaceae</taxon>
        <taxon>PACMAD clade</taxon>
        <taxon>Arundinoideae</taxon>
        <taxon>Arundineae</taxon>
        <taxon>Arundo</taxon>
    </lineage>
</organism>
<keyword evidence="2" id="KW-0645">Protease</keyword>
<dbReference type="AlphaFoldDB" id="A0A0A9B7M7"/>
<keyword evidence="3" id="KW-0378">Hydrolase</keyword>
<evidence type="ECO:0000256" key="3">
    <source>
        <dbReference type="ARBA" id="ARBA00022801"/>
    </source>
</evidence>
<evidence type="ECO:0000256" key="1">
    <source>
        <dbReference type="ARBA" id="ARBA00005234"/>
    </source>
</evidence>
<dbReference type="EMBL" id="GBRH01240690">
    <property type="protein sequence ID" value="JAD57205.1"/>
    <property type="molecule type" value="Transcribed_RNA"/>
</dbReference>
<feature type="domain" description="Ubiquitin-like protease family profile" evidence="4">
    <location>
        <begin position="6"/>
        <end position="105"/>
    </location>
</feature>
<dbReference type="SUPFAM" id="SSF54001">
    <property type="entry name" value="Cysteine proteinases"/>
    <property type="match status" value="1"/>
</dbReference>
<protein>
    <recommendedName>
        <fullName evidence="4">Ubiquitin-like protease family profile domain-containing protein</fullName>
    </recommendedName>
</protein>
<name>A0A0A9B7M7_ARUDO</name>
<dbReference type="GO" id="GO:0008234">
    <property type="term" value="F:cysteine-type peptidase activity"/>
    <property type="evidence" value="ECO:0007669"/>
    <property type="project" value="InterPro"/>
</dbReference>
<reference evidence="5" key="1">
    <citation type="submission" date="2014-09" db="EMBL/GenBank/DDBJ databases">
        <authorList>
            <person name="Magalhaes I.L.F."/>
            <person name="Oliveira U."/>
            <person name="Santos F.R."/>
            <person name="Vidigal T.H.D.A."/>
            <person name="Brescovit A.D."/>
            <person name="Santos A.J."/>
        </authorList>
    </citation>
    <scope>NUCLEOTIDE SEQUENCE</scope>
    <source>
        <tissue evidence="5">Shoot tissue taken approximately 20 cm above the soil surface</tissue>
    </source>
</reference>
<dbReference type="GO" id="GO:0006508">
    <property type="term" value="P:proteolysis"/>
    <property type="evidence" value="ECO:0007669"/>
    <property type="project" value="UniProtKB-KW"/>
</dbReference>
<comment type="similarity">
    <text evidence="1">Belongs to the peptidase C48 family.</text>
</comment>
<dbReference type="InterPro" id="IPR038765">
    <property type="entry name" value="Papain-like_cys_pep_sf"/>
</dbReference>
<dbReference type="Pfam" id="PF02902">
    <property type="entry name" value="Peptidase_C48"/>
    <property type="match status" value="1"/>
</dbReference>
<reference evidence="5" key="2">
    <citation type="journal article" date="2015" name="Data Brief">
        <title>Shoot transcriptome of the giant reed, Arundo donax.</title>
        <authorList>
            <person name="Barrero R.A."/>
            <person name="Guerrero F.D."/>
            <person name="Moolhuijzen P."/>
            <person name="Goolsby J.A."/>
            <person name="Tidwell J."/>
            <person name="Bellgard S.E."/>
            <person name="Bellgard M.I."/>
        </authorList>
    </citation>
    <scope>NUCLEOTIDE SEQUENCE</scope>
    <source>
        <tissue evidence="5">Shoot tissue taken approximately 20 cm above the soil surface</tissue>
    </source>
</reference>
<evidence type="ECO:0000313" key="5">
    <source>
        <dbReference type="EMBL" id="JAD57205.1"/>
    </source>
</evidence>
<dbReference type="Gene3D" id="3.40.395.10">
    <property type="entry name" value="Adenoviral Proteinase, Chain A"/>
    <property type="match status" value="1"/>
</dbReference>